<dbReference type="Pfam" id="PF20415">
    <property type="entry name" value="DUF6699"/>
    <property type="match status" value="1"/>
</dbReference>
<feature type="domain" description="DUF6699" evidence="1">
    <location>
        <begin position="29"/>
        <end position="163"/>
    </location>
</feature>
<dbReference type="Proteomes" id="UP000567179">
    <property type="component" value="Unassembled WGS sequence"/>
</dbReference>
<dbReference type="EMBL" id="JAACJJ010000057">
    <property type="protein sequence ID" value="KAF5310872.1"/>
    <property type="molecule type" value="Genomic_DNA"/>
</dbReference>
<protein>
    <recommendedName>
        <fullName evidence="1">DUF6699 domain-containing protein</fullName>
    </recommendedName>
</protein>
<dbReference type="AlphaFoldDB" id="A0A8H5ESK3"/>
<comment type="caution">
    <text evidence="2">The sequence shown here is derived from an EMBL/GenBank/DDBJ whole genome shotgun (WGS) entry which is preliminary data.</text>
</comment>
<organism evidence="2 3">
    <name type="scientific">Psilocybe cf. subviscida</name>
    <dbReference type="NCBI Taxonomy" id="2480587"/>
    <lineage>
        <taxon>Eukaryota</taxon>
        <taxon>Fungi</taxon>
        <taxon>Dikarya</taxon>
        <taxon>Basidiomycota</taxon>
        <taxon>Agaricomycotina</taxon>
        <taxon>Agaricomycetes</taxon>
        <taxon>Agaricomycetidae</taxon>
        <taxon>Agaricales</taxon>
        <taxon>Agaricineae</taxon>
        <taxon>Strophariaceae</taxon>
        <taxon>Psilocybe</taxon>
    </lineage>
</organism>
<dbReference type="InterPro" id="IPR046522">
    <property type="entry name" value="DUF6699"/>
</dbReference>
<name>A0A8H5ESK3_9AGAR</name>
<evidence type="ECO:0000313" key="3">
    <source>
        <dbReference type="Proteomes" id="UP000567179"/>
    </source>
</evidence>
<sequence>MAKELPHLAIHPLLVYSQHDVLPGHVTPLMWDLHETPDGIHFVDNPDEPLALEHLEEDATKPSLTSLTITCGVLPADCPIIIKQKLGINVSDVLRGIYAAVHRRISHDEWNELSSKEQARITATFEERCNKSTDPQATRKNGVLRIDCLLQHTSFAGLSVSPDEEDTCILTLRRSR</sequence>
<evidence type="ECO:0000313" key="2">
    <source>
        <dbReference type="EMBL" id="KAF5310872.1"/>
    </source>
</evidence>
<dbReference type="OrthoDB" id="3144234at2759"/>
<evidence type="ECO:0000259" key="1">
    <source>
        <dbReference type="Pfam" id="PF20415"/>
    </source>
</evidence>
<proteinExistence type="predicted"/>
<keyword evidence="3" id="KW-1185">Reference proteome</keyword>
<accession>A0A8H5ESK3</accession>
<reference evidence="2 3" key="1">
    <citation type="journal article" date="2020" name="ISME J.">
        <title>Uncovering the hidden diversity of litter-decomposition mechanisms in mushroom-forming fungi.</title>
        <authorList>
            <person name="Floudas D."/>
            <person name="Bentzer J."/>
            <person name="Ahren D."/>
            <person name="Johansson T."/>
            <person name="Persson P."/>
            <person name="Tunlid A."/>
        </authorList>
    </citation>
    <scope>NUCLEOTIDE SEQUENCE [LARGE SCALE GENOMIC DNA]</scope>
    <source>
        <strain evidence="2 3">CBS 101986</strain>
    </source>
</reference>
<gene>
    <name evidence="2" type="ORF">D9619_007876</name>
</gene>